<protein>
    <recommendedName>
        <fullName evidence="1">Rubrerythrin diiron-binding domain-containing protein</fullName>
    </recommendedName>
</protein>
<reference evidence="3" key="1">
    <citation type="submission" date="2015-07" db="EMBL/GenBank/DDBJ databases">
        <title>Draft genome sequence of the purine-degrading Gottschalkia purinilyticum DSM 1384 (formerly Clostridium purinilyticum).</title>
        <authorList>
            <person name="Poehlein A."/>
            <person name="Schiel-Bengelsdorf B."/>
            <person name="Bengelsdorf F.R."/>
            <person name="Daniel R."/>
            <person name="Duerre P."/>
        </authorList>
    </citation>
    <scope>NUCLEOTIDE SEQUENCE [LARGE SCALE GENOMIC DNA]</scope>
    <source>
        <strain evidence="3">DSM 1384</strain>
    </source>
</reference>
<keyword evidence="3" id="KW-1185">Reference proteome</keyword>
<comment type="caution">
    <text evidence="2">The sequence shown here is derived from an EMBL/GenBank/DDBJ whole genome shotgun (WGS) entry which is preliminary data.</text>
</comment>
<gene>
    <name evidence="2" type="ORF">CLPU_11c01030</name>
</gene>
<dbReference type="STRING" id="1503.CLPU_11c01030"/>
<dbReference type="Proteomes" id="UP000037267">
    <property type="component" value="Unassembled WGS sequence"/>
</dbReference>
<accession>A0A0L0W8R3</accession>
<evidence type="ECO:0000313" key="2">
    <source>
        <dbReference type="EMBL" id="KNF07934.1"/>
    </source>
</evidence>
<evidence type="ECO:0000259" key="1">
    <source>
        <dbReference type="Pfam" id="PF02915"/>
    </source>
</evidence>
<feature type="domain" description="Rubrerythrin diiron-binding" evidence="1">
    <location>
        <begin position="39"/>
        <end position="158"/>
    </location>
</feature>
<evidence type="ECO:0000313" key="3">
    <source>
        <dbReference type="Proteomes" id="UP000037267"/>
    </source>
</evidence>
<dbReference type="AlphaFoldDB" id="A0A0L0W8R3"/>
<dbReference type="GO" id="GO:0046872">
    <property type="term" value="F:metal ion binding"/>
    <property type="evidence" value="ECO:0007669"/>
    <property type="project" value="InterPro"/>
</dbReference>
<dbReference type="InterPro" id="IPR009078">
    <property type="entry name" value="Ferritin-like_SF"/>
</dbReference>
<dbReference type="Pfam" id="PF02915">
    <property type="entry name" value="Rubrerythrin"/>
    <property type="match status" value="1"/>
</dbReference>
<proteinExistence type="predicted"/>
<dbReference type="RefSeq" id="WP_050355841.1">
    <property type="nucleotide sequence ID" value="NZ_LGSS01000011.1"/>
</dbReference>
<dbReference type="SUPFAM" id="SSF47240">
    <property type="entry name" value="Ferritin-like"/>
    <property type="match status" value="1"/>
</dbReference>
<organism evidence="2 3">
    <name type="scientific">Gottschalkia purinilytica</name>
    <name type="common">Clostridium purinilyticum</name>
    <dbReference type="NCBI Taxonomy" id="1503"/>
    <lineage>
        <taxon>Bacteria</taxon>
        <taxon>Bacillati</taxon>
        <taxon>Bacillota</taxon>
        <taxon>Tissierellia</taxon>
        <taxon>Tissierellales</taxon>
        <taxon>Gottschalkiaceae</taxon>
        <taxon>Gottschalkia</taxon>
    </lineage>
</organism>
<dbReference type="CDD" id="cd00657">
    <property type="entry name" value="Ferritin_like"/>
    <property type="match status" value="1"/>
</dbReference>
<sequence length="188" mass="22488">MFYSEYDMFYRIPCMPSYGYMGYGSKVTYKKLEYALSLVKKAVEGEKEDELFYDYLISVAPTKEEKDMIKSIRNDERKHFKMFRKIYKDFTGKDIKLSDKVTFKKPKSYIKGIKKALFGELSAVEKYRDIRAGLSYRYYRDMVFEIITDEFKHSGKYNYILNINCCNMNMNYNDKVEIDSISNGWILY</sequence>
<dbReference type="InterPro" id="IPR003251">
    <property type="entry name" value="Rr_diiron-bd_dom"/>
</dbReference>
<dbReference type="InterPro" id="IPR012347">
    <property type="entry name" value="Ferritin-like"/>
</dbReference>
<dbReference type="PATRIC" id="fig|1503.3.peg.268"/>
<dbReference type="GO" id="GO:0016491">
    <property type="term" value="F:oxidoreductase activity"/>
    <property type="evidence" value="ECO:0007669"/>
    <property type="project" value="InterPro"/>
</dbReference>
<dbReference type="Gene3D" id="1.20.1260.10">
    <property type="match status" value="1"/>
</dbReference>
<dbReference type="EMBL" id="LGSS01000011">
    <property type="protein sequence ID" value="KNF07934.1"/>
    <property type="molecule type" value="Genomic_DNA"/>
</dbReference>
<name>A0A0L0W8R3_GOTPU</name>